<dbReference type="RefSeq" id="XP_022481808.1">
    <property type="nucleotide sequence ID" value="XM_022611803.1"/>
</dbReference>
<dbReference type="Proteomes" id="UP000176998">
    <property type="component" value="Unassembled WGS sequence"/>
</dbReference>
<name>A0A1G4BTD1_9PEZI</name>
<dbReference type="AlphaFoldDB" id="A0A1G4BTD1"/>
<evidence type="ECO:0000313" key="2">
    <source>
        <dbReference type="Proteomes" id="UP000176998"/>
    </source>
</evidence>
<keyword evidence="2" id="KW-1185">Reference proteome</keyword>
<organism evidence="1 2">
    <name type="scientific">Colletotrichum orchidophilum</name>
    <dbReference type="NCBI Taxonomy" id="1209926"/>
    <lineage>
        <taxon>Eukaryota</taxon>
        <taxon>Fungi</taxon>
        <taxon>Dikarya</taxon>
        <taxon>Ascomycota</taxon>
        <taxon>Pezizomycotina</taxon>
        <taxon>Sordariomycetes</taxon>
        <taxon>Hypocreomycetidae</taxon>
        <taxon>Glomerellales</taxon>
        <taxon>Glomerellaceae</taxon>
        <taxon>Colletotrichum</taxon>
    </lineage>
</organism>
<proteinExistence type="predicted"/>
<dbReference type="GeneID" id="34553313"/>
<reference evidence="1 2" key="1">
    <citation type="submission" date="2016-09" db="EMBL/GenBank/DDBJ databases">
        <authorList>
            <person name="Capua I."/>
            <person name="De Benedictis P."/>
            <person name="Joannis T."/>
            <person name="Lombin L.H."/>
            <person name="Cattoli G."/>
        </authorList>
    </citation>
    <scope>NUCLEOTIDE SEQUENCE [LARGE SCALE GENOMIC DNA]</scope>
    <source>
        <strain evidence="1 2">IMI 309357</strain>
    </source>
</reference>
<gene>
    <name evidence="1" type="ORF">CORC01_00145</name>
</gene>
<evidence type="ECO:0000313" key="1">
    <source>
        <dbReference type="EMBL" id="OHF04674.1"/>
    </source>
</evidence>
<protein>
    <submittedName>
        <fullName evidence="1">Uncharacterized protein</fullName>
    </submittedName>
</protein>
<sequence length="57" mass="6283">MMIPNLLSSCNLYGPAPSRVTTTNMPNEPSHHQALVLATRRKPQNPFGNQEPMPSIP</sequence>
<dbReference type="EMBL" id="MJBS01000001">
    <property type="protein sequence ID" value="OHF04674.1"/>
    <property type="molecule type" value="Genomic_DNA"/>
</dbReference>
<accession>A0A1G4BTD1</accession>
<comment type="caution">
    <text evidence="1">The sequence shown here is derived from an EMBL/GenBank/DDBJ whole genome shotgun (WGS) entry which is preliminary data.</text>
</comment>